<dbReference type="InterPro" id="IPR003782">
    <property type="entry name" value="SCO1/SenC"/>
</dbReference>
<keyword evidence="4" id="KW-1015">Disulfide bond</keyword>
<dbReference type="GO" id="GO:0046872">
    <property type="term" value="F:metal ion binding"/>
    <property type="evidence" value="ECO:0007669"/>
    <property type="project" value="UniProtKB-KW"/>
</dbReference>
<organism evidence="7 8">
    <name type="scientific">Aliarcobacter skirrowii</name>
    <dbReference type="NCBI Taxonomy" id="28200"/>
    <lineage>
        <taxon>Bacteria</taxon>
        <taxon>Pseudomonadati</taxon>
        <taxon>Campylobacterota</taxon>
        <taxon>Epsilonproteobacteria</taxon>
        <taxon>Campylobacterales</taxon>
        <taxon>Arcobacteraceae</taxon>
        <taxon>Aliarcobacter</taxon>
    </lineage>
</organism>
<evidence type="ECO:0000313" key="7">
    <source>
        <dbReference type="EMBL" id="PWE19636.1"/>
    </source>
</evidence>
<dbReference type="Pfam" id="PF02630">
    <property type="entry name" value="SCO1-SenC"/>
    <property type="match status" value="1"/>
</dbReference>
<evidence type="ECO:0000256" key="3">
    <source>
        <dbReference type="PIRSR" id="PIRSR603782-1"/>
    </source>
</evidence>
<keyword evidence="5" id="KW-0812">Transmembrane</keyword>
<dbReference type="FunFam" id="3.40.30.10:FF:000013">
    <property type="entry name" value="Blast:Protein SCO1 homolog, mitochondrial"/>
    <property type="match status" value="1"/>
</dbReference>
<gene>
    <name evidence="7" type="ORF">DF188_09415</name>
</gene>
<accession>A0A2U2BYF7</accession>
<evidence type="ECO:0000256" key="1">
    <source>
        <dbReference type="ARBA" id="ARBA00010996"/>
    </source>
</evidence>
<sequence>MKFLFKILAIFVVSVILIVILKPYVDDYKEKRNYDFILDTHDGKISKDDFKGKVIALYFGYTFCPDVCPTSLSSLAFALNKFDSSQIEDFVGIFVSVDPQRDSLENIKNYAKYFHKNFIGATSNKEYIDDLTKRYGSYYEKVVLEGSAMDYSVAHTSYIYIFDKDGKFVSKIDHFSNPTKIEEILKTIL</sequence>
<dbReference type="RefSeq" id="WP_109158768.1">
    <property type="nucleotide sequence ID" value="NZ_QEYI01000011.1"/>
</dbReference>
<evidence type="ECO:0000256" key="5">
    <source>
        <dbReference type="SAM" id="Phobius"/>
    </source>
</evidence>
<dbReference type="InterPro" id="IPR013766">
    <property type="entry name" value="Thioredoxin_domain"/>
</dbReference>
<dbReference type="PANTHER" id="PTHR12151">
    <property type="entry name" value="ELECTRON TRANSPORT PROTIN SCO1/SENC FAMILY MEMBER"/>
    <property type="match status" value="1"/>
</dbReference>
<evidence type="ECO:0000256" key="4">
    <source>
        <dbReference type="PIRSR" id="PIRSR603782-2"/>
    </source>
</evidence>
<evidence type="ECO:0000256" key="2">
    <source>
        <dbReference type="ARBA" id="ARBA00023008"/>
    </source>
</evidence>
<dbReference type="PANTHER" id="PTHR12151:SF25">
    <property type="entry name" value="LINALOOL DEHYDRATASE_ISOMERASE DOMAIN-CONTAINING PROTEIN"/>
    <property type="match status" value="1"/>
</dbReference>
<feature type="transmembrane region" description="Helical" evidence="5">
    <location>
        <begin position="7"/>
        <end position="25"/>
    </location>
</feature>
<feature type="disulfide bond" description="Redox-active" evidence="4">
    <location>
        <begin position="64"/>
        <end position="68"/>
    </location>
</feature>
<keyword evidence="5" id="KW-0472">Membrane</keyword>
<comment type="caution">
    <text evidence="7">The sequence shown here is derived from an EMBL/GenBank/DDBJ whole genome shotgun (WGS) entry which is preliminary data.</text>
</comment>
<comment type="similarity">
    <text evidence="1">Belongs to the SCO1/2 family.</text>
</comment>
<dbReference type="InterPro" id="IPR036249">
    <property type="entry name" value="Thioredoxin-like_sf"/>
</dbReference>
<keyword evidence="5" id="KW-1133">Transmembrane helix</keyword>
<feature type="binding site" evidence="3">
    <location>
        <position position="64"/>
    </location>
    <ligand>
        <name>Cu cation</name>
        <dbReference type="ChEBI" id="CHEBI:23378"/>
    </ligand>
</feature>
<proteinExistence type="inferred from homology"/>
<feature type="domain" description="Thioredoxin" evidence="6">
    <location>
        <begin position="27"/>
        <end position="189"/>
    </location>
</feature>
<keyword evidence="2 3" id="KW-0186">Copper</keyword>
<feature type="binding site" evidence="3">
    <location>
        <position position="68"/>
    </location>
    <ligand>
        <name>Cu cation</name>
        <dbReference type="ChEBI" id="CHEBI:23378"/>
    </ligand>
</feature>
<name>A0A2U2BYF7_9BACT</name>
<dbReference type="PROSITE" id="PS51352">
    <property type="entry name" value="THIOREDOXIN_2"/>
    <property type="match status" value="1"/>
</dbReference>
<protein>
    <submittedName>
        <fullName evidence="7">SCO family protein</fullName>
    </submittedName>
</protein>
<reference evidence="7 8" key="1">
    <citation type="submission" date="2018-05" db="EMBL/GenBank/DDBJ databases">
        <title>Antimicrobial susceptibility testing and genomic analysis of Arcobacter skirrowii strains and one Arcobacter butzleri isolated from German poultry farms.</title>
        <authorList>
            <person name="Haenel I."/>
            <person name="Hotzel H."/>
            <person name="Tomaso H."/>
            <person name="Busch A."/>
        </authorList>
    </citation>
    <scope>NUCLEOTIDE SEQUENCE [LARGE SCALE GENOMIC DNA]</scope>
    <source>
        <strain evidence="8">v</strain>
    </source>
</reference>
<dbReference type="AlphaFoldDB" id="A0A2U2BYF7"/>
<dbReference type="Gene3D" id="3.40.30.10">
    <property type="entry name" value="Glutaredoxin"/>
    <property type="match status" value="1"/>
</dbReference>
<evidence type="ECO:0000259" key="6">
    <source>
        <dbReference type="PROSITE" id="PS51352"/>
    </source>
</evidence>
<dbReference type="STRING" id="28200.GCA_001572935_01790"/>
<dbReference type="EMBL" id="QEYI01000011">
    <property type="protein sequence ID" value="PWE19636.1"/>
    <property type="molecule type" value="Genomic_DNA"/>
</dbReference>
<dbReference type="SUPFAM" id="SSF52833">
    <property type="entry name" value="Thioredoxin-like"/>
    <property type="match status" value="1"/>
</dbReference>
<feature type="binding site" evidence="3">
    <location>
        <position position="155"/>
    </location>
    <ligand>
        <name>Cu cation</name>
        <dbReference type="ChEBI" id="CHEBI:23378"/>
    </ligand>
</feature>
<evidence type="ECO:0000313" key="8">
    <source>
        <dbReference type="Proteomes" id="UP000245014"/>
    </source>
</evidence>
<dbReference type="Proteomes" id="UP000245014">
    <property type="component" value="Unassembled WGS sequence"/>
</dbReference>
<keyword evidence="3" id="KW-0479">Metal-binding</keyword>
<dbReference type="CDD" id="cd02968">
    <property type="entry name" value="SCO"/>
    <property type="match status" value="1"/>
</dbReference>